<dbReference type="InterPro" id="IPR013783">
    <property type="entry name" value="Ig-like_fold"/>
</dbReference>
<dbReference type="GO" id="GO:0016020">
    <property type="term" value="C:membrane"/>
    <property type="evidence" value="ECO:0007669"/>
    <property type="project" value="InterPro"/>
</dbReference>
<dbReference type="SUPFAM" id="SSF49313">
    <property type="entry name" value="Cadherin-like"/>
    <property type="match status" value="2"/>
</dbReference>
<dbReference type="InterPro" id="IPR015919">
    <property type="entry name" value="Cadherin-like_sf"/>
</dbReference>
<evidence type="ECO:0000313" key="1">
    <source>
        <dbReference type="EMBL" id="OFJ46814.1"/>
    </source>
</evidence>
<dbReference type="GO" id="GO:0005509">
    <property type="term" value="F:calcium ion binding"/>
    <property type="evidence" value="ECO:0007669"/>
    <property type="project" value="InterPro"/>
</dbReference>
<dbReference type="AlphaFoldDB" id="A0A1E8PM63"/>
<comment type="caution">
    <text evidence="1">The sequence shown here is derived from an EMBL/GenBank/DDBJ whole genome shotgun (WGS) entry which is preliminary data.</text>
</comment>
<dbReference type="Proteomes" id="UP000092634">
    <property type="component" value="Unassembled WGS sequence"/>
</dbReference>
<organism evidence="1 2">
    <name type="scientific">Janthinobacterium lividum</name>
    <dbReference type="NCBI Taxonomy" id="29581"/>
    <lineage>
        <taxon>Bacteria</taxon>
        <taxon>Pseudomonadati</taxon>
        <taxon>Pseudomonadota</taxon>
        <taxon>Betaproteobacteria</taxon>
        <taxon>Burkholderiales</taxon>
        <taxon>Oxalobacteraceae</taxon>
        <taxon>Janthinobacterium</taxon>
    </lineage>
</organism>
<dbReference type="EMBL" id="MAQB02000010">
    <property type="protein sequence ID" value="OFJ46814.1"/>
    <property type="molecule type" value="Genomic_DNA"/>
</dbReference>
<name>A0A1E8PM63_9BURK</name>
<gene>
    <name evidence="1" type="ORF">BA896_019580</name>
</gene>
<sequence>MLGAPAGMSIAATGVVSWAAPLAGTYAVTIVAKDTVSGLSGQGAYSIVIAPIAPPVVAAGAIAGKVGTALAFNVSVTAANPVGYALSGAPAGMSISSAGLVSWAAPVAGTYTVTVTATDSKTGLSGKGIYTVTIAAPLPPVVSVASVSGKPGVALSFTATTVAPNAVTYSLSGAPSGMTVNAAGVVSWANPVLGSYNVTVIAKDSKTGLTGQAVAAVKIAAAGPTISAAAMTGVAGKSLSGSIVLTAPGANALQISISGAPLGMQFSMSGLTITATWPQPVTGNYALKVVARDNNGLTAQLTVPVTITAK</sequence>
<evidence type="ECO:0000313" key="2">
    <source>
        <dbReference type="Proteomes" id="UP000092634"/>
    </source>
</evidence>
<reference evidence="1 2" key="1">
    <citation type="submission" date="2016-10" db="EMBL/GenBank/DDBJ databases">
        <title>Updated version of Genome Assembly of Janthinobacterium lividum ERGS5:01.</title>
        <authorList>
            <person name="Kumar R."/>
            <person name="Acharya V."/>
            <person name="Singh D."/>
        </authorList>
    </citation>
    <scope>NUCLEOTIDE SEQUENCE [LARGE SCALE GENOMIC DNA]</scope>
    <source>
        <strain evidence="1 2">ERGS5:01</strain>
    </source>
</reference>
<proteinExistence type="predicted"/>
<dbReference type="Gene3D" id="2.60.40.10">
    <property type="entry name" value="Immunoglobulins"/>
    <property type="match status" value="4"/>
</dbReference>
<dbReference type="Pfam" id="PF05345">
    <property type="entry name" value="He_PIG"/>
    <property type="match status" value="2"/>
</dbReference>
<protein>
    <submittedName>
        <fullName evidence="1">Uncharacterized protein</fullName>
    </submittedName>
</protein>
<accession>A0A1E8PM63</accession>